<evidence type="ECO:0000313" key="2">
    <source>
        <dbReference type="EMBL" id="KAE9396207.1"/>
    </source>
</evidence>
<accession>A0A6A4HG60</accession>
<feature type="chain" id="PRO_5025520946" evidence="1">
    <location>
        <begin position="19"/>
        <end position="68"/>
    </location>
</feature>
<evidence type="ECO:0000256" key="1">
    <source>
        <dbReference type="SAM" id="SignalP"/>
    </source>
</evidence>
<sequence>MKFFLSSILLALAATAWSFTTTETVGSVTIVCSDATCTEELVARITSITPTGVPTDTSQEIPTITPTP</sequence>
<keyword evidence="3" id="KW-1185">Reference proteome</keyword>
<keyword evidence="1" id="KW-0732">Signal</keyword>
<dbReference type="Proteomes" id="UP000799118">
    <property type="component" value="Unassembled WGS sequence"/>
</dbReference>
<feature type="signal peptide" evidence="1">
    <location>
        <begin position="1"/>
        <end position="18"/>
    </location>
</feature>
<proteinExistence type="predicted"/>
<reference evidence="2" key="1">
    <citation type="journal article" date="2019" name="Environ. Microbiol.">
        <title>Fungal ecological strategies reflected in gene transcription - a case study of two litter decomposers.</title>
        <authorList>
            <person name="Barbi F."/>
            <person name="Kohler A."/>
            <person name="Barry K."/>
            <person name="Baskaran P."/>
            <person name="Daum C."/>
            <person name="Fauchery L."/>
            <person name="Ihrmark K."/>
            <person name="Kuo A."/>
            <person name="LaButti K."/>
            <person name="Lipzen A."/>
            <person name="Morin E."/>
            <person name="Grigoriev I.V."/>
            <person name="Henrissat B."/>
            <person name="Lindahl B."/>
            <person name="Martin F."/>
        </authorList>
    </citation>
    <scope>NUCLEOTIDE SEQUENCE</scope>
    <source>
        <strain evidence="2">JB14</strain>
    </source>
</reference>
<protein>
    <submittedName>
        <fullName evidence="2">Uncharacterized protein</fullName>
    </submittedName>
</protein>
<dbReference type="EMBL" id="ML769517">
    <property type="protein sequence ID" value="KAE9396207.1"/>
    <property type="molecule type" value="Genomic_DNA"/>
</dbReference>
<gene>
    <name evidence="2" type="ORF">BT96DRAFT_996925</name>
</gene>
<name>A0A6A4HG60_9AGAR</name>
<organism evidence="2 3">
    <name type="scientific">Gymnopus androsaceus JB14</name>
    <dbReference type="NCBI Taxonomy" id="1447944"/>
    <lineage>
        <taxon>Eukaryota</taxon>
        <taxon>Fungi</taxon>
        <taxon>Dikarya</taxon>
        <taxon>Basidiomycota</taxon>
        <taxon>Agaricomycotina</taxon>
        <taxon>Agaricomycetes</taxon>
        <taxon>Agaricomycetidae</taxon>
        <taxon>Agaricales</taxon>
        <taxon>Marasmiineae</taxon>
        <taxon>Omphalotaceae</taxon>
        <taxon>Gymnopus</taxon>
    </lineage>
</organism>
<evidence type="ECO:0000313" key="3">
    <source>
        <dbReference type="Proteomes" id="UP000799118"/>
    </source>
</evidence>
<dbReference type="AlphaFoldDB" id="A0A6A4HG60"/>